<organism evidence="6 7">
    <name type="scientific">Myxococcus landrumensis</name>
    <dbReference type="NCBI Taxonomy" id="2813577"/>
    <lineage>
        <taxon>Bacteria</taxon>
        <taxon>Pseudomonadati</taxon>
        <taxon>Myxococcota</taxon>
        <taxon>Myxococcia</taxon>
        <taxon>Myxococcales</taxon>
        <taxon>Cystobacterineae</taxon>
        <taxon>Myxococcaceae</taxon>
        <taxon>Myxococcus</taxon>
    </lineage>
</organism>
<protein>
    <submittedName>
        <fullName evidence="6">LysR family transcriptional regulator</fullName>
    </submittedName>
</protein>
<dbReference type="PROSITE" id="PS50931">
    <property type="entry name" value="HTH_LYSR"/>
    <property type="match status" value="1"/>
</dbReference>
<dbReference type="PANTHER" id="PTHR30537:SF79">
    <property type="entry name" value="TRANSCRIPTIONAL REGULATOR-RELATED"/>
    <property type="match status" value="1"/>
</dbReference>
<dbReference type="Gene3D" id="3.40.190.10">
    <property type="entry name" value="Periplasmic binding protein-like II"/>
    <property type="match status" value="2"/>
</dbReference>
<dbReference type="InterPro" id="IPR058163">
    <property type="entry name" value="LysR-type_TF_proteobact-type"/>
</dbReference>
<evidence type="ECO:0000256" key="3">
    <source>
        <dbReference type="ARBA" id="ARBA00023125"/>
    </source>
</evidence>
<evidence type="ECO:0000256" key="2">
    <source>
        <dbReference type="ARBA" id="ARBA00023015"/>
    </source>
</evidence>
<sequence length="307" mass="33715">MPLPTAWLPALAAFEAAARHQNFAHAAQELHLTASAVSHHVRKLEGLLGVTLFQRHARGVVLTIEGRQLADAAGGALADLHDVLRDLGDTRGERHLVRVTTLYSVAHTWLLPRLPDFSTTHPQMRVRVDTEMALTRFDDGGPDLGIRFGPGQWPGMTAHHLMADALFPVASPTLPDVEHVQSPADIQKLPLIEDLARQGWQDWFRAAEVHGARLDVRHSFSDTSNALLAASRGMGAALARERVSEPFLSSGSLVRLPGPLLPTRYAYFVVYPSHRRLRAAARTFLDWLLAQPGRTPPKPPTPKPPTP</sequence>
<dbReference type="CDD" id="cd08432">
    <property type="entry name" value="PBP2_GcdR_TrpI_HvrB_AmpR_like"/>
    <property type="match status" value="1"/>
</dbReference>
<evidence type="ECO:0000256" key="1">
    <source>
        <dbReference type="ARBA" id="ARBA00009437"/>
    </source>
</evidence>
<evidence type="ECO:0000256" key="4">
    <source>
        <dbReference type="ARBA" id="ARBA00023163"/>
    </source>
</evidence>
<proteinExistence type="inferred from homology"/>
<reference evidence="6 7" key="1">
    <citation type="submission" date="2021-02" db="EMBL/GenBank/DDBJ databases">
        <title>De Novo genome assembly of isolated myxobacteria.</title>
        <authorList>
            <person name="Stevens D.C."/>
        </authorList>
    </citation>
    <scope>NUCLEOTIDE SEQUENCE [LARGE SCALE GENOMIC DNA]</scope>
    <source>
        <strain evidence="6 7">SCHIC003</strain>
    </source>
</reference>
<dbReference type="Pfam" id="PF03466">
    <property type="entry name" value="LysR_substrate"/>
    <property type="match status" value="1"/>
</dbReference>
<dbReference type="EMBL" id="CP071091">
    <property type="protein sequence ID" value="QSQ16986.1"/>
    <property type="molecule type" value="Genomic_DNA"/>
</dbReference>
<evidence type="ECO:0000259" key="5">
    <source>
        <dbReference type="PROSITE" id="PS50931"/>
    </source>
</evidence>
<keyword evidence="3" id="KW-0238">DNA-binding</keyword>
<keyword evidence="4" id="KW-0804">Transcription</keyword>
<comment type="similarity">
    <text evidence="1">Belongs to the LysR transcriptional regulatory family.</text>
</comment>
<accession>A0ABX7NEV3</accession>
<dbReference type="InterPro" id="IPR005119">
    <property type="entry name" value="LysR_subst-bd"/>
</dbReference>
<dbReference type="PRINTS" id="PR00039">
    <property type="entry name" value="HTHLYSR"/>
</dbReference>
<evidence type="ECO:0000313" key="7">
    <source>
        <dbReference type="Proteomes" id="UP000663090"/>
    </source>
</evidence>
<dbReference type="Proteomes" id="UP000663090">
    <property type="component" value="Chromosome"/>
</dbReference>
<dbReference type="InterPro" id="IPR036388">
    <property type="entry name" value="WH-like_DNA-bd_sf"/>
</dbReference>
<gene>
    <name evidence="6" type="ORF">JY572_13430</name>
</gene>
<evidence type="ECO:0000313" key="6">
    <source>
        <dbReference type="EMBL" id="QSQ16986.1"/>
    </source>
</evidence>
<dbReference type="RefSeq" id="WP_206718622.1">
    <property type="nucleotide sequence ID" value="NZ_CP071091.1"/>
</dbReference>
<dbReference type="Gene3D" id="1.10.10.10">
    <property type="entry name" value="Winged helix-like DNA-binding domain superfamily/Winged helix DNA-binding domain"/>
    <property type="match status" value="1"/>
</dbReference>
<feature type="domain" description="HTH lysR-type" evidence="5">
    <location>
        <begin position="8"/>
        <end position="63"/>
    </location>
</feature>
<dbReference type="PANTHER" id="PTHR30537">
    <property type="entry name" value="HTH-TYPE TRANSCRIPTIONAL REGULATOR"/>
    <property type="match status" value="1"/>
</dbReference>
<keyword evidence="7" id="KW-1185">Reference proteome</keyword>
<dbReference type="SUPFAM" id="SSF53850">
    <property type="entry name" value="Periplasmic binding protein-like II"/>
    <property type="match status" value="1"/>
</dbReference>
<keyword evidence="2" id="KW-0805">Transcription regulation</keyword>
<dbReference type="Pfam" id="PF00126">
    <property type="entry name" value="HTH_1"/>
    <property type="match status" value="1"/>
</dbReference>
<name>A0ABX7NEV3_9BACT</name>
<dbReference type="SUPFAM" id="SSF46785">
    <property type="entry name" value="Winged helix' DNA-binding domain"/>
    <property type="match status" value="1"/>
</dbReference>
<dbReference type="InterPro" id="IPR036390">
    <property type="entry name" value="WH_DNA-bd_sf"/>
</dbReference>
<dbReference type="InterPro" id="IPR000847">
    <property type="entry name" value="LysR_HTH_N"/>
</dbReference>